<dbReference type="InterPro" id="IPR000524">
    <property type="entry name" value="Tscrpt_reg_HTH_GntR"/>
</dbReference>
<evidence type="ECO:0000259" key="4">
    <source>
        <dbReference type="PROSITE" id="PS50949"/>
    </source>
</evidence>
<sequence>MSQYLLLKDHVYNYIVEQINNNELLSGSKVNESAISESLNVSRTPVREALIQLSSDGLLEYVPRKGFVIKGLTKEEAKETFLIIGTLDGLAASLTAPLLTEKHLKEMEFYVQSIDLAINTENFNMYHKMQEEFHNVYLSVCPNKSIVDLLHQLEKKFLKNMYNLENVEFTKEKLRQTNNEHKKMIELFRAGNIEELEKHMRDVHWNSDKIDIIPL</sequence>
<evidence type="ECO:0000313" key="6">
    <source>
        <dbReference type="Proteomes" id="UP000076021"/>
    </source>
</evidence>
<dbReference type="SMART" id="SM00345">
    <property type="entry name" value="HTH_GNTR"/>
    <property type="match status" value="1"/>
</dbReference>
<keyword evidence="3" id="KW-0804">Transcription</keyword>
<proteinExistence type="predicted"/>
<organism evidence="5 6">
    <name type="scientific">Rummeliibacillus stabekisii</name>
    <dbReference type="NCBI Taxonomy" id="241244"/>
    <lineage>
        <taxon>Bacteria</taxon>
        <taxon>Bacillati</taxon>
        <taxon>Bacillota</taxon>
        <taxon>Bacilli</taxon>
        <taxon>Bacillales</taxon>
        <taxon>Caryophanaceae</taxon>
        <taxon>Rummeliibacillus</taxon>
    </lineage>
</organism>
<keyword evidence="1" id="KW-0805">Transcription regulation</keyword>
<dbReference type="InterPro" id="IPR011711">
    <property type="entry name" value="GntR_C"/>
</dbReference>
<name>A0A143HFR8_9BACL</name>
<evidence type="ECO:0000256" key="1">
    <source>
        <dbReference type="ARBA" id="ARBA00023015"/>
    </source>
</evidence>
<dbReference type="AlphaFoldDB" id="A0A143HFR8"/>
<dbReference type="Pfam" id="PF00392">
    <property type="entry name" value="GntR"/>
    <property type="match status" value="1"/>
</dbReference>
<dbReference type="InterPro" id="IPR036388">
    <property type="entry name" value="WH-like_DNA-bd_sf"/>
</dbReference>
<accession>A0A143HFR8</accession>
<dbReference type="PANTHER" id="PTHR43537">
    <property type="entry name" value="TRANSCRIPTIONAL REGULATOR, GNTR FAMILY"/>
    <property type="match status" value="1"/>
</dbReference>
<evidence type="ECO:0000313" key="5">
    <source>
        <dbReference type="EMBL" id="AMX00564.1"/>
    </source>
</evidence>
<dbReference type="Pfam" id="PF07729">
    <property type="entry name" value="FCD"/>
    <property type="match status" value="1"/>
</dbReference>
<dbReference type="EMBL" id="CP014806">
    <property type="protein sequence ID" value="AMX00564.1"/>
    <property type="molecule type" value="Genomic_DNA"/>
</dbReference>
<dbReference type="RefSeq" id="WP_066791069.1">
    <property type="nucleotide sequence ID" value="NZ_CP014806.1"/>
</dbReference>
<gene>
    <name evidence="5" type="ORF">ATY39_14750</name>
</gene>
<keyword evidence="6" id="KW-1185">Reference proteome</keyword>
<dbReference type="Gene3D" id="1.10.10.10">
    <property type="entry name" value="Winged helix-like DNA-binding domain superfamily/Winged helix DNA-binding domain"/>
    <property type="match status" value="1"/>
</dbReference>
<dbReference type="SUPFAM" id="SSF48008">
    <property type="entry name" value="GntR ligand-binding domain-like"/>
    <property type="match status" value="1"/>
</dbReference>
<dbReference type="Proteomes" id="UP000076021">
    <property type="component" value="Chromosome"/>
</dbReference>
<protein>
    <recommendedName>
        <fullName evidence="4">HTH gntR-type domain-containing protein</fullName>
    </recommendedName>
</protein>
<evidence type="ECO:0000256" key="3">
    <source>
        <dbReference type="ARBA" id="ARBA00023163"/>
    </source>
</evidence>
<dbReference type="CDD" id="cd07377">
    <property type="entry name" value="WHTH_GntR"/>
    <property type="match status" value="1"/>
</dbReference>
<feature type="domain" description="HTH gntR-type" evidence="4">
    <location>
        <begin position="5"/>
        <end position="72"/>
    </location>
</feature>
<dbReference type="SUPFAM" id="SSF46785">
    <property type="entry name" value="Winged helix' DNA-binding domain"/>
    <property type="match status" value="1"/>
</dbReference>
<dbReference type="GO" id="GO:0003677">
    <property type="term" value="F:DNA binding"/>
    <property type="evidence" value="ECO:0007669"/>
    <property type="project" value="UniProtKB-KW"/>
</dbReference>
<dbReference type="OrthoDB" id="9781630at2"/>
<dbReference type="Gene3D" id="1.20.120.530">
    <property type="entry name" value="GntR ligand-binding domain-like"/>
    <property type="match status" value="1"/>
</dbReference>
<dbReference type="KEGG" id="rst:ATY39_14750"/>
<dbReference type="GO" id="GO:0003700">
    <property type="term" value="F:DNA-binding transcription factor activity"/>
    <property type="evidence" value="ECO:0007669"/>
    <property type="project" value="InterPro"/>
</dbReference>
<dbReference type="PRINTS" id="PR00035">
    <property type="entry name" value="HTHGNTR"/>
</dbReference>
<dbReference type="InterPro" id="IPR036390">
    <property type="entry name" value="WH_DNA-bd_sf"/>
</dbReference>
<dbReference type="InterPro" id="IPR008920">
    <property type="entry name" value="TF_FadR/GntR_C"/>
</dbReference>
<keyword evidence="2" id="KW-0238">DNA-binding</keyword>
<reference evidence="5 6" key="1">
    <citation type="journal article" date="2016" name="Genome Announc.">
        <title>Whole-Genome Sequence of Rummeliibacillus stabekisii Strain PP9 Isolated from Antarctic Soil.</title>
        <authorList>
            <person name="da Mota F.F."/>
            <person name="Vollu R.E."/>
            <person name="Jurelevicius D."/>
            <person name="Seldin L."/>
        </authorList>
    </citation>
    <scope>NUCLEOTIDE SEQUENCE [LARGE SCALE GENOMIC DNA]</scope>
    <source>
        <strain evidence="5 6">PP9</strain>
    </source>
</reference>
<dbReference type="PROSITE" id="PS50949">
    <property type="entry name" value="HTH_GNTR"/>
    <property type="match status" value="1"/>
</dbReference>
<reference evidence="6" key="2">
    <citation type="submission" date="2016-03" db="EMBL/GenBank/DDBJ databases">
        <authorList>
            <person name="Ploux O."/>
        </authorList>
    </citation>
    <scope>NUCLEOTIDE SEQUENCE [LARGE SCALE GENOMIC DNA]</scope>
    <source>
        <strain evidence="6">PP9</strain>
    </source>
</reference>
<dbReference type="PANTHER" id="PTHR43537:SF24">
    <property type="entry name" value="GLUCONATE OPERON TRANSCRIPTIONAL REPRESSOR"/>
    <property type="match status" value="1"/>
</dbReference>
<dbReference type="STRING" id="241244.ATY39_14750"/>
<evidence type="ECO:0000256" key="2">
    <source>
        <dbReference type="ARBA" id="ARBA00023125"/>
    </source>
</evidence>